<reference evidence="2 3" key="1">
    <citation type="submission" date="2019-06" db="EMBL/GenBank/DDBJ databases">
        <title>New taxonomy in bacterial strain CC-CFT640, isolated from vineyard.</title>
        <authorList>
            <person name="Lin S.-Y."/>
            <person name="Tsai C.-F."/>
            <person name="Young C.-C."/>
        </authorList>
    </citation>
    <scope>NUCLEOTIDE SEQUENCE [LARGE SCALE GENOMIC DNA]</scope>
    <source>
        <strain evidence="2 3">CC-CFT640</strain>
    </source>
</reference>
<keyword evidence="3" id="KW-1185">Reference proteome</keyword>
<keyword evidence="1" id="KW-1133">Transmembrane helix</keyword>
<organism evidence="2 3">
    <name type="scientific">Vineibacter terrae</name>
    <dbReference type="NCBI Taxonomy" id="2586908"/>
    <lineage>
        <taxon>Bacteria</taxon>
        <taxon>Pseudomonadati</taxon>
        <taxon>Pseudomonadota</taxon>
        <taxon>Alphaproteobacteria</taxon>
        <taxon>Hyphomicrobiales</taxon>
        <taxon>Vineibacter</taxon>
    </lineage>
</organism>
<sequence>MTDEPGGKTALIVPDWLRPEPPPRRPWRKVLMALAVAGCLALSLLGGLLPVMPGWIFFVLAIYLLATEFRTGRRWVTKARRRWPWMSEWITRARNHRWAPRHLEEFDDLTDPRRR</sequence>
<comment type="caution">
    <text evidence="2">The sequence shown here is derived from an EMBL/GenBank/DDBJ whole genome shotgun (WGS) entry which is preliminary data.</text>
</comment>
<keyword evidence="1" id="KW-0812">Transmembrane</keyword>
<dbReference type="RefSeq" id="WP_147849089.1">
    <property type="nucleotide sequence ID" value="NZ_VDUZ01000026.1"/>
</dbReference>
<evidence type="ECO:0000313" key="2">
    <source>
        <dbReference type="EMBL" id="TXL73319.1"/>
    </source>
</evidence>
<proteinExistence type="predicted"/>
<evidence type="ECO:0000256" key="1">
    <source>
        <dbReference type="SAM" id="Phobius"/>
    </source>
</evidence>
<dbReference type="AlphaFoldDB" id="A0A5C8PI01"/>
<keyword evidence="1" id="KW-0472">Membrane</keyword>
<protein>
    <recommendedName>
        <fullName evidence="4">TIGR02611 family protein</fullName>
    </recommendedName>
</protein>
<evidence type="ECO:0008006" key="4">
    <source>
        <dbReference type="Google" id="ProtNLM"/>
    </source>
</evidence>
<dbReference type="OrthoDB" id="7376021at2"/>
<dbReference type="EMBL" id="VDUZ01000026">
    <property type="protein sequence ID" value="TXL73319.1"/>
    <property type="molecule type" value="Genomic_DNA"/>
</dbReference>
<dbReference type="Proteomes" id="UP000321638">
    <property type="component" value="Unassembled WGS sequence"/>
</dbReference>
<name>A0A5C8PI01_9HYPH</name>
<accession>A0A5C8PI01</accession>
<feature type="transmembrane region" description="Helical" evidence="1">
    <location>
        <begin position="30"/>
        <end position="49"/>
    </location>
</feature>
<gene>
    <name evidence="2" type="ORF">FHP25_21790</name>
</gene>
<evidence type="ECO:0000313" key="3">
    <source>
        <dbReference type="Proteomes" id="UP000321638"/>
    </source>
</evidence>